<dbReference type="GO" id="GO:0005634">
    <property type="term" value="C:nucleus"/>
    <property type="evidence" value="ECO:0007669"/>
    <property type="project" value="TreeGrafter"/>
</dbReference>
<keyword evidence="5" id="KW-1185">Reference proteome</keyword>
<comment type="pathway">
    <text evidence="1">Protein modification; protein ubiquitination.</text>
</comment>
<dbReference type="OrthoDB" id="2096344at2759"/>
<gene>
    <name evidence="4" type="ORF">BJ554DRAFT_1907</name>
</gene>
<dbReference type="InterPro" id="IPR015943">
    <property type="entry name" value="WD40/YVTN_repeat-like_dom_sf"/>
</dbReference>
<sequence>HTASQSVTAVKFLHHNPSVLASAGSSSEAIKYWDIRSYGSHAFKDRPLPVQSSEPITTSKRPHGVTSLSLDSRGTRLFASSKRSYVSHSYAAIPAYFSHVVETISILNRKRGCRRKFFIYMYDAHKLGKPQRTFTSPSYDCSSFYIRTTVSPDDCFIASGSADDLIHIWEVDGPDPGNSIRLGGHNGEVTGVSWSKRRFDVFSAARFPSFNDHAEKSIILIRLMLAFFWTARNAAGIVLG</sequence>
<dbReference type="GO" id="GO:0030674">
    <property type="term" value="F:protein-macromolecule adaptor activity"/>
    <property type="evidence" value="ECO:0007669"/>
    <property type="project" value="TreeGrafter"/>
</dbReference>
<dbReference type="SUPFAM" id="SSF50978">
    <property type="entry name" value="WD40 repeat-like"/>
    <property type="match status" value="1"/>
</dbReference>
<dbReference type="InterPro" id="IPR036322">
    <property type="entry name" value="WD40_repeat_dom_sf"/>
</dbReference>
<organism evidence="4 5">
    <name type="scientific">Olpidium bornovanus</name>
    <dbReference type="NCBI Taxonomy" id="278681"/>
    <lineage>
        <taxon>Eukaryota</taxon>
        <taxon>Fungi</taxon>
        <taxon>Fungi incertae sedis</taxon>
        <taxon>Olpidiomycota</taxon>
        <taxon>Olpidiomycotina</taxon>
        <taxon>Olpidiomycetes</taxon>
        <taxon>Olpidiales</taxon>
        <taxon>Olpidiaceae</taxon>
        <taxon>Olpidium</taxon>
    </lineage>
</organism>
<evidence type="ECO:0000313" key="5">
    <source>
        <dbReference type="Proteomes" id="UP000673691"/>
    </source>
</evidence>
<evidence type="ECO:0000256" key="2">
    <source>
        <dbReference type="ARBA" id="ARBA00022786"/>
    </source>
</evidence>
<dbReference type="InterPro" id="IPR001680">
    <property type="entry name" value="WD40_rpt"/>
</dbReference>
<keyword evidence="2" id="KW-0833">Ubl conjugation pathway</keyword>
<protein>
    <submittedName>
        <fullName evidence="4">Uncharacterized protein</fullName>
    </submittedName>
</protein>
<accession>A0A8H7ZRC3</accession>
<dbReference type="Gene3D" id="2.130.10.10">
    <property type="entry name" value="YVTN repeat-like/Quinoprotein amine dehydrogenase"/>
    <property type="match status" value="2"/>
</dbReference>
<evidence type="ECO:0000256" key="3">
    <source>
        <dbReference type="ARBA" id="ARBA00038344"/>
    </source>
</evidence>
<evidence type="ECO:0000256" key="1">
    <source>
        <dbReference type="ARBA" id="ARBA00004906"/>
    </source>
</evidence>
<dbReference type="InterPro" id="IPR051865">
    <property type="entry name" value="WD-repeat_CDT2_adapter"/>
</dbReference>
<name>A0A8H7ZRC3_9FUNG</name>
<dbReference type="EMBL" id="JAEFCI010009194">
    <property type="protein sequence ID" value="KAG5457966.1"/>
    <property type="molecule type" value="Genomic_DNA"/>
</dbReference>
<comment type="caution">
    <text evidence="4">The sequence shown here is derived from an EMBL/GenBank/DDBJ whole genome shotgun (WGS) entry which is preliminary data.</text>
</comment>
<proteinExistence type="inferred from homology"/>
<dbReference type="PANTHER" id="PTHR22852">
    <property type="entry name" value="LETHAL 2 DENTICLELESS PROTEIN RETINOIC ACID-REGULATED NUCLEAR MATRIX-ASSOCIATED PROTEIN"/>
    <property type="match status" value="1"/>
</dbReference>
<comment type="similarity">
    <text evidence="3">Belongs to the WD repeat cdt2 family.</text>
</comment>
<dbReference type="Proteomes" id="UP000673691">
    <property type="component" value="Unassembled WGS sequence"/>
</dbReference>
<reference evidence="4 5" key="1">
    <citation type="journal article" name="Sci. Rep.">
        <title>Genome-scale phylogenetic analyses confirm Olpidium as the closest living zoosporic fungus to the non-flagellated, terrestrial fungi.</title>
        <authorList>
            <person name="Chang Y."/>
            <person name="Rochon D."/>
            <person name="Sekimoto S."/>
            <person name="Wang Y."/>
            <person name="Chovatia M."/>
            <person name="Sandor L."/>
            <person name="Salamov A."/>
            <person name="Grigoriev I.V."/>
            <person name="Stajich J.E."/>
            <person name="Spatafora J.W."/>
        </authorList>
    </citation>
    <scope>NUCLEOTIDE SEQUENCE [LARGE SCALE GENOMIC DNA]</scope>
    <source>
        <strain evidence="4">S191</strain>
    </source>
</reference>
<feature type="non-terminal residue" evidence="4">
    <location>
        <position position="1"/>
    </location>
</feature>
<dbReference type="PANTHER" id="PTHR22852:SF0">
    <property type="entry name" value="DENTICLELESS PROTEIN HOMOLOG"/>
    <property type="match status" value="1"/>
</dbReference>
<dbReference type="GO" id="GO:0043161">
    <property type="term" value="P:proteasome-mediated ubiquitin-dependent protein catabolic process"/>
    <property type="evidence" value="ECO:0007669"/>
    <property type="project" value="TreeGrafter"/>
</dbReference>
<dbReference type="AlphaFoldDB" id="A0A8H7ZRC3"/>
<dbReference type="Pfam" id="PF00400">
    <property type="entry name" value="WD40"/>
    <property type="match status" value="1"/>
</dbReference>
<evidence type="ECO:0000313" key="4">
    <source>
        <dbReference type="EMBL" id="KAG5457966.1"/>
    </source>
</evidence>